<proteinExistence type="predicted"/>
<keyword evidence="2" id="KW-0378">Hydrolase</keyword>
<reference evidence="2 3" key="1">
    <citation type="submission" date="2013-12" db="EMBL/GenBank/DDBJ databases">
        <title>Draft genome of the parsitic nematode Ancylostoma duodenale.</title>
        <authorList>
            <person name="Mitreva M."/>
        </authorList>
    </citation>
    <scope>NUCLEOTIDE SEQUENCE [LARGE SCALE GENOMIC DNA]</scope>
    <source>
        <strain evidence="2 3">Zhejiang</strain>
    </source>
</reference>
<dbReference type="EMBL" id="KN726366">
    <property type="protein sequence ID" value="KIH68482.1"/>
    <property type="molecule type" value="Genomic_DNA"/>
</dbReference>
<feature type="domain" description="Inositol polyphosphate-related phosphatase" evidence="1">
    <location>
        <begin position="12"/>
        <end position="316"/>
    </location>
</feature>
<dbReference type="InterPro" id="IPR036691">
    <property type="entry name" value="Endo/exonu/phosph_ase_sf"/>
</dbReference>
<evidence type="ECO:0000259" key="1">
    <source>
        <dbReference type="SMART" id="SM00128"/>
    </source>
</evidence>
<dbReference type="GO" id="GO:0005886">
    <property type="term" value="C:plasma membrane"/>
    <property type="evidence" value="ECO:0007669"/>
    <property type="project" value="TreeGrafter"/>
</dbReference>
<dbReference type="AlphaFoldDB" id="A0A0C2DZK7"/>
<dbReference type="GO" id="GO:0004527">
    <property type="term" value="F:exonuclease activity"/>
    <property type="evidence" value="ECO:0007669"/>
    <property type="project" value="UniProtKB-KW"/>
</dbReference>
<keyword evidence="3" id="KW-1185">Reference proteome</keyword>
<evidence type="ECO:0000313" key="2">
    <source>
        <dbReference type="EMBL" id="KIH68482.1"/>
    </source>
</evidence>
<dbReference type="PANTHER" id="PTHR11200:SF275">
    <property type="entry name" value="LD06095P"/>
    <property type="match status" value="1"/>
</dbReference>
<keyword evidence="2" id="KW-0269">Exonuclease</keyword>
<sequence length="316" mass="36654">MVRTLFGFFLLFSTLFYLFVFQPARTLDLLANHLEQIPDSLIEDVIVIALQEIPPSTKAFHEDALAIIVKPVRQTHSTVFSYRAWSQMVLVFMKKAHTRFATEPMAKFVPATTLAKPVRTKGAIGVCLRIYQRWTVIIACHLSHATVLQRIEDYHKIMRSLKFSTLCSFKGSDDILHADVFPYVGFVSQVINSHFQCVLWLGDLNFRITEDSKVNWKAQLQQPNLHDIENIMKNDELKIIRKKELAFAEFTEAPIIFAPTHKFELGTNDYVPNRIPSYTDRILYWARQPKWIETTNYNCIQKNSQSDHRAVYATLR</sequence>
<name>A0A0C2DZK7_9BILA</name>
<dbReference type="GO" id="GO:0004439">
    <property type="term" value="F:phosphatidylinositol-4,5-bisphosphate 5-phosphatase activity"/>
    <property type="evidence" value="ECO:0007669"/>
    <property type="project" value="TreeGrafter"/>
</dbReference>
<keyword evidence="2" id="KW-0540">Nuclease</keyword>
<dbReference type="Gene3D" id="3.60.10.10">
    <property type="entry name" value="Endonuclease/exonuclease/phosphatase"/>
    <property type="match status" value="1"/>
</dbReference>
<dbReference type="GO" id="GO:0005737">
    <property type="term" value="C:cytoplasm"/>
    <property type="evidence" value="ECO:0007669"/>
    <property type="project" value="TreeGrafter"/>
</dbReference>
<keyword evidence="2" id="KW-0255">Endonuclease</keyword>
<dbReference type="GO" id="GO:0004519">
    <property type="term" value="F:endonuclease activity"/>
    <property type="evidence" value="ECO:0007669"/>
    <property type="project" value="UniProtKB-KW"/>
</dbReference>
<dbReference type="PANTHER" id="PTHR11200">
    <property type="entry name" value="INOSITOL 5-PHOSPHATASE"/>
    <property type="match status" value="1"/>
</dbReference>
<dbReference type="OrthoDB" id="2248459at2759"/>
<accession>A0A0C2DZK7</accession>
<gene>
    <name evidence="2" type="ORF">ANCDUO_01177</name>
</gene>
<dbReference type="Proteomes" id="UP000054047">
    <property type="component" value="Unassembled WGS sequence"/>
</dbReference>
<dbReference type="InterPro" id="IPR000300">
    <property type="entry name" value="IPPc"/>
</dbReference>
<dbReference type="SUPFAM" id="SSF56219">
    <property type="entry name" value="DNase I-like"/>
    <property type="match status" value="1"/>
</dbReference>
<protein>
    <submittedName>
        <fullName evidence="2">Endonuclease/exonuclease/phosphatase family protein</fullName>
    </submittedName>
</protein>
<evidence type="ECO:0000313" key="3">
    <source>
        <dbReference type="Proteomes" id="UP000054047"/>
    </source>
</evidence>
<organism evidence="2 3">
    <name type="scientific">Ancylostoma duodenale</name>
    <dbReference type="NCBI Taxonomy" id="51022"/>
    <lineage>
        <taxon>Eukaryota</taxon>
        <taxon>Metazoa</taxon>
        <taxon>Ecdysozoa</taxon>
        <taxon>Nematoda</taxon>
        <taxon>Chromadorea</taxon>
        <taxon>Rhabditida</taxon>
        <taxon>Rhabditina</taxon>
        <taxon>Rhabditomorpha</taxon>
        <taxon>Strongyloidea</taxon>
        <taxon>Ancylostomatidae</taxon>
        <taxon>Ancylostomatinae</taxon>
        <taxon>Ancylostoma</taxon>
    </lineage>
</organism>
<dbReference type="SMART" id="SM00128">
    <property type="entry name" value="IPPc"/>
    <property type="match status" value="1"/>
</dbReference>
<dbReference type="GO" id="GO:0046856">
    <property type="term" value="P:phosphatidylinositol dephosphorylation"/>
    <property type="evidence" value="ECO:0007669"/>
    <property type="project" value="InterPro"/>
</dbReference>
<dbReference type="Pfam" id="PF22669">
    <property type="entry name" value="Exo_endo_phos2"/>
    <property type="match status" value="1"/>
</dbReference>
<dbReference type="GO" id="GO:0001726">
    <property type="term" value="C:ruffle"/>
    <property type="evidence" value="ECO:0007669"/>
    <property type="project" value="TreeGrafter"/>
</dbReference>
<dbReference type="InterPro" id="IPR046985">
    <property type="entry name" value="IP5"/>
</dbReference>